<proteinExistence type="predicted"/>
<accession>A0A0U2W6Y4</accession>
<evidence type="ECO:0000313" key="2">
    <source>
        <dbReference type="Proteomes" id="UP000061660"/>
    </source>
</evidence>
<evidence type="ECO:0000313" key="1">
    <source>
        <dbReference type="EMBL" id="ALS22206.1"/>
    </source>
</evidence>
<dbReference type="PATRIC" id="fig|162209.4.peg.1942"/>
<dbReference type="EMBL" id="CP013652">
    <property type="protein sequence ID" value="ALS22206.1"/>
    <property type="molecule type" value="Genomic_DNA"/>
</dbReference>
<dbReference type="KEGG" id="pnp:IJ22_18320"/>
<dbReference type="Proteomes" id="UP000061660">
    <property type="component" value="Chromosome"/>
</dbReference>
<keyword evidence="2" id="KW-1185">Reference proteome</keyword>
<gene>
    <name evidence="1" type="ORF">IJ22_18320</name>
</gene>
<protein>
    <submittedName>
        <fullName evidence="1">Uncharacterized protein</fullName>
    </submittedName>
</protein>
<organism evidence="1 2">
    <name type="scientific">Paenibacillus naphthalenovorans</name>
    <dbReference type="NCBI Taxonomy" id="162209"/>
    <lineage>
        <taxon>Bacteria</taxon>
        <taxon>Bacillati</taxon>
        <taxon>Bacillota</taxon>
        <taxon>Bacilli</taxon>
        <taxon>Bacillales</taxon>
        <taxon>Paenibacillaceae</taxon>
        <taxon>Paenibacillus</taxon>
    </lineage>
</organism>
<reference evidence="2" key="1">
    <citation type="submission" date="2015-12" db="EMBL/GenBank/DDBJ databases">
        <title>Complete genome sequences of two moderately thermophilic Paenibacillus species.</title>
        <authorList>
            <person name="Butler R.III."/>
            <person name="Wang J."/>
            <person name="Stark B.C."/>
            <person name="Pombert J.-F."/>
        </authorList>
    </citation>
    <scope>NUCLEOTIDE SEQUENCE [LARGE SCALE GENOMIC DNA]</scope>
    <source>
        <strain evidence="2">32O-Y</strain>
    </source>
</reference>
<sequence length="85" mass="9879">MGFTEDYMMKLNNCNVITVLIGSGEFLDYDTNEVYTIHNIKLPFTSNGKHISVYSQKAGFEDVLENREYFDGKILNFTCTKVEHW</sequence>
<dbReference type="AlphaFoldDB" id="A0A0U2W6Y4"/>
<dbReference type="STRING" id="162209.IJ22_18320"/>
<name>A0A0U2W6Y4_9BACL</name>
<dbReference type="RefSeq" id="WP_062408523.1">
    <property type="nucleotide sequence ID" value="NZ_CP013652.1"/>
</dbReference>
<reference evidence="1 2" key="2">
    <citation type="journal article" date="2016" name="Genome Announc.">
        <title>Complete Genome Sequences of Two Interactive Moderate Thermophiles, Paenibacillus napthalenovorans 32O-Y and Paenibacillus sp. 32O-W.</title>
        <authorList>
            <person name="Butler R.R.III."/>
            <person name="Wang J."/>
            <person name="Stark B.C."/>
            <person name="Pombert J.F."/>
        </authorList>
    </citation>
    <scope>NUCLEOTIDE SEQUENCE [LARGE SCALE GENOMIC DNA]</scope>
    <source>
        <strain evidence="1 2">32O-Y</strain>
    </source>
</reference>